<comment type="caution">
    <text evidence="1">The sequence shown here is derived from an EMBL/GenBank/DDBJ whole genome shotgun (WGS) entry which is preliminary data.</text>
</comment>
<organism evidence="1 2">
    <name type="scientific">Nocardia aobensis</name>
    <dbReference type="NCBI Taxonomy" id="257277"/>
    <lineage>
        <taxon>Bacteria</taxon>
        <taxon>Bacillati</taxon>
        <taxon>Actinomycetota</taxon>
        <taxon>Actinomycetes</taxon>
        <taxon>Mycobacteriales</taxon>
        <taxon>Nocardiaceae</taxon>
        <taxon>Nocardia</taxon>
    </lineage>
</organism>
<reference evidence="1 2" key="1">
    <citation type="submission" date="2024-10" db="EMBL/GenBank/DDBJ databases">
        <title>The Natural Products Discovery Center: Release of the First 8490 Sequenced Strains for Exploring Actinobacteria Biosynthetic Diversity.</title>
        <authorList>
            <person name="Kalkreuter E."/>
            <person name="Kautsar S.A."/>
            <person name="Yang D."/>
            <person name="Bader C.D."/>
            <person name="Teijaro C.N."/>
            <person name="Fluegel L."/>
            <person name="Davis C.M."/>
            <person name="Simpson J.R."/>
            <person name="Lauterbach L."/>
            <person name="Steele A.D."/>
            <person name="Gui C."/>
            <person name="Meng S."/>
            <person name="Li G."/>
            <person name="Viehrig K."/>
            <person name="Ye F."/>
            <person name="Su P."/>
            <person name="Kiefer A.F."/>
            <person name="Nichols A."/>
            <person name="Cepeda A.J."/>
            <person name="Yan W."/>
            <person name="Fan B."/>
            <person name="Jiang Y."/>
            <person name="Adhikari A."/>
            <person name="Zheng C.-J."/>
            <person name="Schuster L."/>
            <person name="Cowan T.M."/>
            <person name="Smanski M.J."/>
            <person name="Chevrette M.G."/>
            <person name="De Carvalho L.P.S."/>
            <person name="Shen B."/>
        </authorList>
    </citation>
    <scope>NUCLEOTIDE SEQUENCE [LARGE SCALE GENOMIC DNA]</scope>
    <source>
        <strain evidence="1 2">NPDC004119</strain>
    </source>
</reference>
<keyword evidence="2" id="KW-1185">Reference proteome</keyword>
<dbReference type="Proteomes" id="UP001601442">
    <property type="component" value="Unassembled WGS sequence"/>
</dbReference>
<accession>A0ABW6P9W7</accession>
<name>A0ABW6P9W7_9NOCA</name>
<dbReference type="EMBL" id="JBIAMT010000005">
    <property type="protein sequence ID" value="MFF0499935.1"/>
    <property type="molecule type" value="Genomic_DNA"/>
</dbReference>
<gene>
    <name evidence="1" type="ORF">ACFYU5_26280</name>
</gene>
<proteinExistence type="predicted"/>
<dbReference type="RefSeq" id="WP_387398838.1">
    <property type="nucleotide sequence ID" value="NZ_JBIAMT010000005.1"/>
</dbReference>
<sequence length="156" mass="16968">MGTPVENSRQRDLTPESREVIRTAGAILAEHVRIRILRSPRPVFLYHVTRTFDELNTALAASHLPVPTTPAQRLCLHLTVAFAQHLSGGANDEINSLHALFERAAAANDEYGPLLEIGRTSPQSGEIFDFVALCGALTSEGMSRFFAPFETGGRAA</sequence>
<evidence type="ECO:0000313" key="1">
    <source>
        <dbReference type="EMBL" id="MFF0499935.1"/>
    </source>
</evidence>
<evidence type="ECO:0000313" key="2">
    <source>
        <dbReference type="Proteomes" id="UP001601442"/>
    </source>
</evidence>
<protein>
    <submittedName>
        <fullName evidence="1">Uncharacterized protein</fullName>
    </submittedName>
</protein>